<gene>
    <name evidence="1" type="ORF">SPARVUS_LOCUS269194</name>
</gene>
<comment type="caution">
    <text evidence="1">The sequence shown here is derived from an EMBL/GenBank/DDBJ whole genome shotgun (WGS) entry which is preliminary data.</text>
</comment>
<organism evidence="1 2">
    <name type="scientific">Staurois parvus</name>
    <dbReference type="NCBI Taxonomy" id="386267"/>
    <lineage>
        <taxon>Eukaryota</taxon>
        <taxon>Metazoa</taxon>
        <taxon>Chordata</taxon>
        <taxon>Craniata</taxon>
        <taxon>Vertebrata</taxon>
        <taxon>Euteleostomi</taxon>
        <taxon>Amphibia</taxon>
        <taxon>Batrachia</taxon>
        <taxon>Anura</taxon>
        <taxon>Neobatrachia</taxon>
        <taxon>Ranoidea</taxon>
        <taxon>Ranidae</taxon>
        <taxon>Staurois</taxon>
    </lineage>
</organism>
<dbReference type="Proteomes" id="UP001162483">
    <property type="component" value="Unassembled WGS sequence"/>
</dbReference>
<protein>
    <submittedName>
        <fullName evidence="1">Uncharacterized protein</fullName>
    </submittedName>
</protein>
<accession>A0ABN9A9S1</accession>
<sequence>MMSGSDILFTTIHRSRTVISVPREHTQAVNMGAVYEWQPAPALLPSGYLCTWGGRE</sequence>
<evidence type="ECO:0000313" key="1">
    <source>
        <dbReference type="EMBL" id="CAI9532736.1"/>
    </source>
</evidence>
<evidence type="ECO:0000313" key="2">
    <source>
        <dbReference type="Proteomes" id="UP001162483"/>
    </source>
</evidence>
<keyword evidence="2" id="KW-1185">Reference proteome</keyword>
<dbReference type="EMBL" id="CATNWA010000082">
    <property type="protein sequence ID" value="CAI9532736.1"/>
    <property type="molecule type" value="Genomic_DNA"/>
</dbReference>
<reference evidence="1" key="1">
    <citation type="submission" date="2023-05" db="EMBL/GenBank/DDBJ databases">
        <authorList>
            <person name="Stuckert A."/>
        </authorList>
    </citation>
    <scope>NUCLEOTIDE SEQUENCE</scope>
</reference>
<proteinExistence type="predicted"/>
<name>A0ABN9A9S1_9NEOB</name>
<feature type="non-terminal residue" evidence="1">
    <location>
        <position position="56"/>
    </location>
</feature>